<sequence>MPHVDVGAVKHSSVLVLVVSGLGLASALQKHFEPLGHHDSEILRLDGFSGPHGLSLDDDVPSVVEEMVVLKLQRNGGGFLLTLHELPQEIELGLDDGVDVQKVFSVGDKVEFPHLGDDWHILPFHDGGEVGALLKLEVVGPGDDLHRGHQAGVGIADHAVEEGLHGHVVGLGAVDDQMSGVQDALHVQTKGAGADAAAYLAALDAPSPEVKVVVAVVVAAPLSEEMAPIRSRSTDTANSSAHLFYFVLKLSSKK</sequence>
<evidence type="ECO:0000256" key="1">
    <source>
        <dbReference type="SAM" id="SignalP"/>
    </source>
</evidence>
<organism evidence="2">
    <name type="scientific">Corethron hystrix</name>
    <dbReference type="NCBI Taxonomy" id="216773"/>
    <lineage>
        <taxon>Eukaryota</taxon>
        <taxon>Sar</taxon>
        <taxon>Stramenopiles</taxon>
        <taxon>Ochrophyta</taxon>
        <taxon>Bacillariophyta</taxon>
        <taxon>Coscinodiscophyceae</taxon>
        <taxon>Corethrophycidae</taxon>
        <taxon>Corethrales</taxon>
        <taxon>Corethraceae</taxon>
        <taxon>Corethron</taxon>
    </lineage>
</organism>
<dbReference type="AlphaFoldDB" id="A0A7S1G217"/>
<gene>
    <name evidence="2" type="ORF">CHYS00102_LOCUS29585</name>
</gene>
<feature type="chain" id="PRO_5030683975" evidence="1">
    <location>
        <begin position="28"/>
        <end position="254"/>
    </location>
</feature>
<name>A0A7S1G217_9STRA</name>
<proteinExistence type="predicted"/>
<evidence type="ECO:0000313" key="2">
    <source>
        <dbReference type="EMBL" id="CAD8902366.1"/>
    </source>
</evidence>
<dbReference type="EMBL" id="HBFR01040466">
    <property type="protein sequence ID" value="CAD8902366.1"/>
    <property type="molecule type" value="Transcribed_RNA"/>
</dbReference>
<reference evidence="2" key="1">
    <citation type="submission" date="2021-01" db="EMBL/GenBank/DDBJ databases">
        <authorList>
            <person name="Corre E."/>
            <person name="Pelletier E."/>
            <person name="Niang G."/>
            <person name="Scheremetjew M."/>
            <person name="Finn R."/>
            <person name="Kale V."/>
            <person name="Holt S."/>
            <person name="Cochrane G."/>
            <person name="Meng A."/>
            <person name="Brown T."/>
            <person name="Cohen L."/>
        </authorList>
    </citation>
    <scope>NUCLEOTIDE SEQUENCE</scope>
    <source>
        <strain evidence="2">308</strain>
    </source>
</reference>
<feature type="signal peptide" evidence="1">
    <location>
        <begin position="1"/>
        <end position="27"/>
    </location>
</feature>
<protein>
    <submittedName>
        <fullName evidence="2">Uncharacterized protein</fullName>
    </submittedName>
</protein>
<accession>A0A7S1G217</accession>
<keyword evidence="1" id="KW-0732">Signal</keyword>